<accession>A0A7L9WMY9</accession>
<dbReference type="KEGG" id="pshq:F3W81_09915"/>
<name>A0A7L9WMY9_9RHOB</name>
<feature type="coiled-coil region" evidence="1">
    <location>
        <begin position="265"/>
        <end position="299"/>
    </location>
</feature>
<evidence type="ECO:0000256" key="2">
    <source>
        <dbReference type="SAM" id="MobiDB-lite"/>
    </source>
</evidence>
<evidence type="ECO:0000313" key="3">
    <source>
        <dbReference type="EMBL" id="QOL81097.1"/>
    </source>
</evidence>
<organism evidence="3 4">
    <name type="scientific">Pseudooceanicola spongiae</name>
    <dbReference type="NCBI Taxonomy" id="2613965"/>
    <lineage>
        <taxon>Bacteria</taxon>
        <taxon>Pseudomonadati</taxon>
        <taxon>Pseudomonadota</taxon>
        <taxon>Alphaproteobacteria</taxon>
        <taxon>Rhodobacterales</taxon>
        <taxon>Paracoccaceae</taxon>
        <taxon>Pseudooceanicola</taxon>
    </lineage>
</organism>
<dbReference type="AlphaFoldDB" id="A0A7L9WMY9"/>
<protein>
    <submittedName>
        <fullName evidence="3">Uncharacterized protein</fullName>
    </submittedName>
</protein>
<reference evidence="3 4" key="1">
    <citation type="submission" date="2019-10" db="EMBL/GenBank/DDBJ databases">
        <title>Pseudopuniceibacterium sp. HQ09 islated from Antarctica.</title>
        <authorList>
            <person name="Liao L."/>
            <person name="Su S."/>
            <person name="Chen B."/>
            <person name="Yu Y."/>
        </authorList>
    </citation>
    <scope>NUCLEOTIDE SEQUENCE [LARGE SCALE GENOMIC DNA]</scope>
    <source>
        <strain evidence="3 4">HQ09</strain>
    </source>
</reference>
<feature type="region of interest" description="Disordered" evidence="2">
    <location>
        <begin position="1"/>
        <end position="131"/>
    </location>
</feature>
<dbReference type="EMBL" id="CP045201">
    <property type="protein sequence ID" value="QOL81097.1"/>
    <property type="molecule type" value="Genomic_DNA"/>
</dbReference>
<keyword evidence="1" id="KW-0175">Coiled coil</keyword>
<sequence>MPAAVAGDADGLPARRGRGSAEPAPQADPGTAQSWDGAFWLDPQPRFLHDLCPGRGRGRGGGGAGRSGGGAPRRAGRSGGAPRHIHPFAQRLHPPARGLTARANASQQPGERARERRTGMSINDVSPAKGQRGQARMQAICDSCMQEEVFPCARGDFAEARRKLGLRGWAEVGGTLRCPTCEARRRAHAVVPVTVATEAPPKPTREQKRQIMELLGESYDTTAGRYRKGDTDAVVAEVLGFPQRPGWVAQIREEFFGADGGNDEIASLSAQIAALQAAETKLEKALAELCQEREALHRDAATMAASLASIRAAVGPQALRRAQKGAA</sequence>
<evidence type="ECO:0000256" key="1">
    <source>
        <dbReference type="SAM" id="Coils"/>
    </source>
</evidence>
<dbReference type="Proteomes" id="UP000594118">
    <property type="component" value="Chromosome"/>
</dbReference>
<proteinExistence type="predicted"/>
<evidence type="ECO:0000313" key="4">
    <source>
        <dbReference type="Proteomes" id="UP000594118"/>
    </source>
</evidence>
<feature type="compositionally biased region" description="Gly residues" evidence="2">
    <location>
        <begin position="59"/>
        <end position="71"/>
    </location>
</feature>
<gene>
    <name evidence="3" type="ORF">F3W81_09915</name>
</gene>
<keyword evidence="4" id="KW-1185">Reference proteome</keyword>